<name>A0A2K9PNQ6_9FLAO</name>
<gene>
    <name evidence="5" type="ORF">C1H87_08270</name>
</gene>
<dbReference type="Gene3D" id="3.20.20.80">
    <property type="entry name" value="Glycosidases"/>
    <property type="match status" value="1"/>
</dbReference>
<evidence type="ECO:0000313" key="6">
    <source>
        <dbReference type="Proteomes" id="UP000235826"/>
    </source>
</evidence>
<feature type="domain" description="Alpha-N-acetylglucosaminidase N-terminal" evidence="3">
    <location>
        <begin position="31"/>
        <end position="111"/>
    </location>
</feature>
<dbReference type="InterPro" id="IPR029018">
    <property type="entry name" value="Hex-like_dom2"/>
</dbReference>
<dbReference type="GO" id="GO:0005975">
    <property type="term" value="P:carbohydrate metabolic process"/>
    <property type="evidence" value="ECO:0007669"/>
    <property type="project" value="UniProtKB-ARBA"/>
</dbReference>
<evidence type="ECO:0000259" key="2">
    <source>
        <dbReference type="Pfam" id="PF05089"/>
    </source>
</evidence>
<proteinExistence type="predicted"/>
<dbReference type="KEGG" id="fek:C1H87_08270"/>
<protein>
    <submittedName>
        <fullName evidence="5">Alpha-N-acetylglucosaminidase</fullName>
    </submittedName>
</protein>
<dbReference type="Proteomes" id="UP000235826">
    <property type="component" value="Chromosome"/>
</dbReference>
<evidence type="ECO:0000313" key="5">
    <source>
        <dbReference type="EMBL" id="AUP78701.1"/>
    </source>
</evidence>
<dbReference type="Gene3D" id="3.30.379.10">
    <property type="entry name" value="Chitobiase/beta-hexosaminidase domain 2-like"/>
    <property type="match status" value="1"/>
</dbReference>
<dbReference type="InterPro" id="IPR024240">
    <property type="entry name" value="NAGLU_N"/>
</dbReference>
<dbReference type="PANTHER" id="PTHR12872:SF1">
    <property type="entry name" value="ALPHA-N-ACETYLGLUCOSAMINIDASE"/>
    <property type="match status" value="1"/>
</dbReference>
<dbReference type="OrthoDB" id="179563at2"/>
<organism evidence="5 6">
    <name type="scientific">Flavivirga eckloniae</name>
    <dbReference type="NCBI Taxonomy" id="1803846"/>
    <lineage>
        <taxon>Bacteria</taxon>
        <taxon>Pseudomonadati</taxon>
        <taxon>Bacteroidota</taxon>
        <taxon>Flavobacteriia</taxon>
        <taxon>Flavobacteriales</taxon>
        <taxon>Flavobacteriaceae</taxon>
        <taxon>Flavivirga</taxon>
    </lineage>
</organism>
<dbReference type="PROSITE" id="PS51257">
    <property type="entry name" value="PROKAR_LIPOPROTEIN"/>
    <property type="match status" value="1"/>
</dbReference>
<keyword evidence="6" id="KW-1185">Reference proteome</keyword>
<dbReference type="AlphaFoldDB" id="A0A2K9PNQ6"/>
<dbReference type="PANTHER" id="PTHR12872">
    <property type="entry name" value="ALPHA-N-ACETYLGLUCOSAMINIDASE"/>
    <property type="match status" value="1"/>
</dbReference>
<dbReference type="InterPro" id="IPR024732">
    <property type="entry name" value="NAGLU_C"/>
</dbReference>
<accession>A0A2K9PNQ6</accession>
<dbReference type="Pfam" id="PF12971">
    <property type="entry name" value="NAGLU_N"/>
    <property type="match status" value="1"/>
</dbReference>
<dbReference type="Pfam" id="PF12972">
    <property type="entry name" value="NAGLU_C"/>
    <property type="match status" value="1"/>
</dbReference>
<keyword evidence="1" id="KW-0378">Hydrolase</keyword>
<feature type="domain" description="Alpha-N-acetylglucosaminidase tim-barrel" evidence="2">
    <location>
        <begin position="125"/>
        <end position="456"/>
    </location>
</feature>
<dbReference type="Gene3D" id="1.20.120.670">
    <property type="entry name" value="N-acetyl-b-d-glucoasminidase"/>
    <property type="match status" value="1"/>
</dbReference>
<dbReference type="EMBL" id="CP025791">
    <property type="protein sequence ID" value="AUP78701.1"/>
    <property type="molecule type" value="Genomic_DNA"/>
</dbReference>
<reference evidence="5 6" key="1">
    <citation type="submission" date="2018-01" db="EMBL/GenBank/DDBJ databases">
        <title>Complete genome sequence of Flavivirga eckloniae ECD14 isolated from seaweed Ecklonia cava.</title>
        <authorList>
            <person name="Lee J.H."/>
            <person name="Baik K.S."/>
            <person name="Seong C.N."/>
        </authorList>
    </citation>
    <scope>NUCLEOTIDE SEQUENCE [LARGE SCALE GENOMIC DNA]</scope>
    <source>
        <strain evidence="5 6">ECD14</strain>
    </source>
</reference>
<sequence length="750" mass="87758">MKLKFLIPILFIATLVGCKEKRNLTSFEKESYDLLERIVPNHKDKFIFQEFSDLKSNKDVFEISSVDEKILIKGNNAVSMSSGLYWYLKNYCNAQISLNYNQVDLPKTLPALTEAIKVETPFEYRYIFNYCTYGYSMPWWDWERWEQMIDYMALQGVNMPLAMIGQEAVWKEVYNELGLTDKQLEDFFVGPAHLPWGWMGNIDGLGGPLPQSWISRRSELQKKILKRMRSLGMKPVLQGFTGHVPETLKELYPNSKITQIEPWAGIPGTHFLDPTDDLFQKIGKLFIEKQTEMYGTDHLYDADCFIEVDPPSNDPEFLKEVSKSVYQSMASADPEATWVIQGWFFFFKKDFWQPEQGRAFLEAIPKNKAIVLDLYGEKFPTWDKTESFYGQPWIWNVICNEDQKVNISGDLKVMQENFQTAFKAEGKNNLRGIGVIPEGIGFNPVIQEFIYERAWDTDIIELEKWIGDYALRRYNTTSPKAKQTWEKMLKTVYGRTRTMWSPLITTPRLVAIDKSKEDIRHVREKIAITDEDRFAWDFDTYEFSEVAKLFLELAPELQDSETFKFDMTHVYREYLHMFSHRFIHDISEAYQNKDINALNKAGNNLLKLLDDLETVTGTNENFLLGKWLEDAKSWGNTPEEKTYFENNARTIITIWQPWKEGGLRDYAGKTWNGLFSGYYKPRWELFINTLKESLEKNTVFDARAYDSAVREIDYNWTHSNELYPTEPTGNIFEVAPGIINEYQSYFNKAH</sequence>
<dbReference type="Pfam" id="PF05089">
    <property type="entry name" value="NAGLU"/>
    <property type="match status" value="1"/>
</dbReference>
<evidence type="ECO:0000256" key="1">
    <source>
        <dbReference type="ARBA" id="ARBA00022801"/>
    </source>
</evidence>
<dbReference type="InterPro" id="IPR007781">
    <property type="entry name" value="NAGLU"/>
</dbReference>
<feature type="domain" description="Alpha-N-acetylglucosaminidase C-terminal" evidence="4">
    <location>
        <begin position="465"/>
        <end position="739"/>
    </location>
</feature>
<dbReference type="RefSeq" id="WP_102755356.1">
    <property type="nucleotide sequence ID" value="NZ_CP025791.1"/>
</dbReference>
<dbReference type="GO" id="GO:0016787">
    <property type="term" value="F:hydrolase activity"/>
    <property type="evidence" value="ECO:0007669"/>
    <property type="project" value="UniProtKB-KW"/>
</dbReference>
<evidence type="ECO:0000259" key="3">
    <source>
        <dbReference type="Pfam" id="PF12971"/>
    </source>
</evidence>
<dbReference type="InterPro" id="IPR024733">
    <property type="entry name" value="NAGLU_tim-barrel"/>
</dbReference>
<evidence type="ECO:0000259" key="4">
    <source>
        <dbReference type="Pfam" id="PF12972"/>
    </source>
</evidence>